<dbReference type="Proteomes" id="UP000738359">
    <property type="component" value="Unassembled WGS sequence"/>
</dbReference>
<reference evidence="4" key="1">
    <citation type="journal article" date="2020" name="Fungal Divers.">
        <title>Resolving the Mortierellaceae phylogeny through synthesis of multi-gene phylogenetics and phylogenomics.</title>
        <authorList>
            <person name="Vandepol N."/>
            <person name="Liber J."/>
            <person name="Desiro A."/>
            <person name="Na H."/>
            <person name="Kennedy M."/>
            <person name="Barry K."/>
            <person name="Grigoriev I.V."/>
            <person name="Miller A.N."/>
            <person name="O'Donnell K."/>
            <person name="Stajich J.E."/>
            <person name="Bonito G."/>
        </authorList>
    </citation>
    <scope>NUCLEOTIDE SEQUENCE</scope>
    <source>
        <strain evidence="4">CK1249</strain>
    </source>
</reference>
<dbReference type="Gene3D" id="2.40.50.140">
    <property type="entry name" value="Nucleic acid-binding proteins"/>
    <property type="match status" value="2"/>
</dbReference>
<dbReference type="OrthoDB" id="21095at2759"/>
<feature type="region of interest" description="Disordered" evidence="1">
    <location>
        <begin position="454"/>
        <end position="491"/>
    </location>
</feature>
<dbReference type="GO" id="GO:0000724">
    <property type="term" value="P:double-strand break repair via homologous recombination"/>
    <property type="evidence" value="ECO:0007669"/>
    <property type="project" value="InterPro"/>
</dbReference>
<dbReference type="PANTHER" id="PTHR11289">
    <property type="entry name" value="BREAST CANCER TYPE 2 SUSCEPTIBILITY PROTEIN BRCA2"/>
    <property type="match status" value="1"/>
</dbReference>
<dbReference type="SUPFAM" id="SSF81872">
    <property type="entry name" value="BRCA2 helical domain"/>
    <property type="match status" value="1"/>
</dbReference>
<protein>
    <submittedName>
        <fullName evidence="4">Breast cancer 2, early onset</fullName>
    </submittedName>
</protein>
<feature type="region of interest" description="Disordered" evidence="1">
    <location>
        <begin position="145"/>
        <end position="164"/>
    </location>
</feature>
<evidence type="ECO:0000259" key="3">
    <source>
        <dbReference type="Pfam" id="PF09169"/>
    </source>
</evidence>
<dbReference type="EMBL" id="JAAAHY010000757">
    <property type="protein sequence ID" value="KAF9957869.1"/>
    <property type="molecule type" value="Genomic_DNA"/>
</dbReference>
<feature type="compositionally biased region" description="Polar residues" evidence="1">
    <location>
        <begin position="847"/>
        <end position="872"/>
    </location>
</feature>
<feature type="region of interest" description="Disordered" evidence="1">
    <location>
        <begin position="516"/>
        <end position="535"/>
    </location>
</feature>
<dbReference type="SUPFAM" id="SSF81878">
    <property type="entry name" value="BRCA2 tower domain"/>
    <property type="match status" value="1"/>
</dbReference>
<feature type="domain" description="Breast cancer type 2 susceptibility protein helical" evidence="3">
    <location>
        <begin position="1132"/>
        <end position="1210"/>
    </location>
</feature>
<feature type="compositionally biased region" description="Polar residues" evidence="1">
    <location>
        <begin position="524"/>
        <end position="533"/>
    </location>
</feature>
<accession>A0A9P6J1B6</accession>
<feature type="domain" description="BRCA2 OB1" evidence="2">
    <location>
        <begin position="1214"/>
        <end position="1279"/>
    </location>
</feature>
<dbReference type="InterPro" id="IPR015187">
    <property type="entry name" value="BRCA2_OB_1"/>
</dbReference>
<proteinExistence type="predicted"/>
<evidence type="ECO:0000259" key="2">
    <source>
        <dbReference type="Pfam" id="PF09103"/>
    </source>
</evidence>
<dbReference type="InterPro" id="IPR015525">
    <property type="entry name" value="BRCA2"/>
</dbReference>
<dbReference type="InterPro" id="IPR015252">
    <property type="entry name" value="BRCA2_hlx"/>
</dbReference>
<evidence type="ECO:0000256" key="1">
    <source>
        <dbReference type="SAM" id="MobiDB-lite"/>
    </source>
</evidence>
<evidence type="ECO:0000313" key="4">
    <source>
        <dbReference type="EMBL" id="KAF9957869.1"/>
    </source>
</evidence>
<dbReference type="SUPFAM" id="SSF50249">
    <property type="entry name" value="Nucleic acid-binding proteins"/>
    <property type="match status" value="1"/>
</dbReference>
<feature type="compositionally biased region" description="Polar residues" evidence="1">
    <location>
        <begin position="43"/>
        <end position="57"/>
    </location>
</feature>
<feature type="compositionally biased region" description="Basic and acidic residues" evidence="1">
    <location>
        <begin position="1011"/>
        <end position="1026"/>
    </location>
</feature>
<organism evidence="4 5">
    <name type="scientific">Mortierella alpina</name>
    <name type="common">Oleaginous fungus</name>
    <name type="synonym">Mortierella renispora</name>
    <dbReference type="NCBI Taxonomy" id="64518"/>
    <lineage>
        <taxon>Eukaryota</taxon>
        <taxon>Fungi</taxon>
        <taxon>Fungi incertae sedis</taxon>
        <taxon>Mucoromycota</taxon>
        <taxon>Mortierellomycotina</taxon>
        <taxon>Mortierellomycetes</taxon>
        <taxon>Mortierellales</taxon>
        <taxon>Mortierellaceae</taxon>
        <taxon>Mortierella</taxon>
    </lineage>
</organism>
<dbReference type="InterPro" id="IPR036315">
    <property type="entry name" value="BRCA2_hlx_sf"/>
</dbReference>
<gene>
    <name evidence="4" type="primary">BRCA2</name>
    <name evidence="4" type="ORF">BGZ70_009375</name>
</gene>
<keyword evidence="5" id="KW-1185">Reference proteome</keyword>
<feature type="region of interest" description="Disordered" evidence="1">
    <location>
        <begin position="912"/>
        <end position="942"/>
    </location>
</feature>
<dbReference type="Pfam" id="PF09103">
    <property type="entry name" value="BRCA-2_OB1"/>
    <property type="match status" value="1"/>
</dbReference>
<dbReference type="InterPro" id="IPR012340">
    <property type="entry name" value="NA-bd_OB-fold"/>
</dbReference>
<evidence type="ECO:0000313" key="5">
    <source>
        <dbReference type="Proteomes" id="UP000738359"/>
    </source>
</evidence>
<dbReference type="PANTHER" id="PTHR11289:SF0">
    <property type="entry name" value="BREAST CANCER TYPE 2 SUSCEPTIBILITY PROTEIN"/>
    <property type="match status" value="1"/>
</dbReference>
<feature type="region of interest" description="Disordered" evidence="1">
    <location>
        <begin position="980"/>
        <end position="1046"/>
    </location>
</feature>
<dbReference type="GO" id="GO:0006355">
    <property type="term" value="P:regulation of DNA-templated transcription"/>
    <property type="evidence" value="ECO:0007669"/>
    <property type="project" value="TreeGrafter"/>
</dbReference>
<sequence length="1632" mass="176078">MLTRQQSQQSLDLEATNPVGTDALAQEQTAPSAPRYKKRAGSLSPSTKSAKRTTWYSQPPHEADRNPFQNPMDCDSAPSSPLHLRNPAIDTDSFHRDDYGSRTAVAPTVLSNTQKQRRMSSTTEQAVIPGTPADARDTLEDISPSAMRLPRPSTNVSLEETPPRSGRRTLIAEFLGLAETDELDAESTLRNAMTTPTQPLRTRRRSFMEIDSPTSMPFVVPSTQPMPKVSSFTGSAVAGHLGSPSESPSSEARIQWTQSLETPPKKHVGPGAVDSSRTSIINQLRGLPAHASEKGMAPGEFVGWSPSMETPPRKIVPTMEPQSVIRENMLEKLRGMPQSAPQLDEGCLSQDSQEDHYYSAASSIADPQDGYQGDMPSRMDKDLLNGSPASSPKTEPLLMASADIQFSLRDEAASDVTSLPDSVGLTLPSSLVQELEHETDALEIHSPIIASQVFSSGQRITDPVDESQNSTPSGMTRHPQDPPSPRLLRSLKPHDTAASDVHDLSAMEDVYQKESDLRGDHTMAGTSISQDLDNMQLEPWSSPLEESEGLHAETERQPAELHHVIQSRHRTSPSLTEEGAHDDFADIRFSQLDDGFGIPDLVQKSQRMLPSSDNNTARLAAGALILQDRADVEDDCCLDSASVAPPSCGPIGFTRASGRKLAAPSRAALAHVAGLLESDADESLSVGQSMAPMNSNGDHGFRSAGGRKLAPISSAALAKAASMLGDMDNQHESEEARQPMMITSTESTKAFQGFQSAGRKALAPISKAAQERATRFLEEDSLETDPSYSVRNDLPEITMSTSAAPITDGAPRSMGGFSSASGKKLAPVSKATLEAWSKQLAEDSNSADFASETTSTAPSKHLQTGFTGFSSGNRKRLAPVSEAAKARALGVLEVKDSLPVLPAVRLKSTEAAAQGVNSPAPVVSNRKGNAGSANTSSQLKPPAISSHMHKLKLKALRPISAAPSQPSVHKTAIKATELFKSSRPFKPPLKPHGSLSTGTTSYTATSISKPSAKDRTDALPDWEKGAPESTGRVTAKGGAAITLPPGRSSVVKRAALHPTARAAPPSAPLEVSLAPERLSHHVLFNVQGNTARVGLSNLGPPQHHTSQSLKDIGVSEDVIYMSLANAKTYNFGDWGVDDAYRGLLDRGAKSELLSRAWLENHYAMIVWKLACYVRSWPRHLLAAAAAGSGWFCPGKVLDQLAYRYEREINRAERPAVRKIVEGDESSARHMVLAIAGIEKVEDEEAKKEVLRVTVTDGWYAIAATLDACLTRAAERGRLKYPVMYMESLEDGTKIRRTAREEERAAEEYRESMQKQYHDMVAEVQARFGADADGSMSITQPSRMQDEIRSRVADLEAQAVGRNVVPFFSIRVGDYHCGGFGIDGDGESGHQQEAIITFWHDDQASYQEGHRVKIMSVMAKKPSREHGQEEKIQLTGTRMSAVLELPTDPEAMLLTNYRPREITTCAEVGHLYQGAEFDLAVLVLAVGNWVPGSNKAFLAVTDASRRLLLVEHQMGPHRSALPTFLKCQAKILMANARYKLRDPKLDLDIVVSLQNYTHVMAASPVAMAASVSTGAGGAAWPSYAQSSLLKLHELANSMHAESSGRGQSSDGGDSLVDLMVRASTVLTGMQPCL</sequence>
<feature type="compositionally biased region" description="Polar residues" evidence="1">
    <location>
        <begin position="1"/>
        <end position="11"/>
    </location>
</feature>
<feature type="region of interest" description="Disordered" evidence="1">
    <location>
        <begin position="847"/>
        <end position="874"/>
    </location>
</feature>
<name>A0A9P6J1B6_MORAP</name>
<feature type="region of interest" description="Disordered" evidence="1">
    <location>
        <begin position="542"/>
        <end position="578"/>
    </location>
</feature>
<dbReference type="Pfam" id="PF09169">
    <property type="entry name" value="BRCA-2_helical"/>
    <property type="match status" value="1"/>
</dbReference>
<feature type="compositionally biased region" description="Polar residues" evidence="1">
    <location>
        <begin position="994"/>
        <end position="1009"/>
    </location>
</feature>
<comment type="caution">
    <text evidence="4">The sequence shown here is derived from an EMBL/GenBank/DDBJ whole genome shotgun (WGS) entry which is preliminary data.</text>
</comment>
<feature type="compositionally biased region" description="Basic and acidic residues" evidence="1">
    <location>
        <begin position="548"/>
        <end position="563"/>
    </location>
</feature>
<feature type="region of interest" description="Disordered" evidence="1">
    <location>
        <begin position="1"/>
        <end position="80"/>
    </location>
</feature>
<feature type="region of interest" description="Disordered" evidence="1">
    <location>
        <begin position="801"/>
        <end position="823"/>
    </location>
</feature>
<feature type="region of interest" description="Disordered" evidence="1">
    <location>
        <begin position="339"/>
        <end position="395"/>
    </location>
</feature>